<evidence type="ECO:0008006" key="5">
    <source>
        <dbReference type="Google" id="ProtNLM"/>
    </source>
</evidence>
<evidence type="ECO:0000313" key="4">
    <source>
        <dbReference type="Proteomes" id="UP001527882"/>
    </source>
</evidence>
<keyword evidence="4" id="KW-1185">Reference proteome</keyword>
<proteinExistence type="predicted"/>
<comment type="caution">
    <text evidence="3">The sequence shown here is derived from an EMBL/GenBank/DDBJ whole genome shotgun (WGS) entry which is preliminary data.</text>
</comment>
<dbReference type="EMBL" id="JAQAGZ010000014">
    <property type="protein sequence ID" value="MCZ8514940.1"/>
    <property type="molecule type" value="Genomic_DNA"/>
</dbReference>
<keyword evidence="2" id="KW-1133">Transmembrane helix</keyword>
<feature type="region of interest" description="Disordered" evidence="1">
    <location>
        <begin position="71"/>
        <end position="90"/>
    </location>
</feature>
<keyword evidence="2" id="KW-0472">Membrane</keyword>
<gene>
    <name evidence="3" type="ORF">O9H85_21445</name>
</gene>
<reference evidence="3 4" key="1">
    <citation type="submission" date="2022-12" db="EMBL/GenBank/DDBJ databases">
        <title>Draft genome sequence of Paenibacillus sp. dW9.</title>
        <authorList>
            <person name="Choi E.-W."/>
            <person name="Kim D.-U."/>
        </authorList>
    </citation>
    <scope>NUCLEOTIDE SEQUENCE [LARGE SCALE GENOMIC DNA]</scope>
    <source>
        <strain evidence="4">dW9</strain>
    </source>
</reference>
<evidence type="ECO:0000256" key="1">
    <source>
        <dbReference type="SAM" id="MobiDB-lite"/>
    </source>
</evidence>
<evidence type="ECO:0000313" key="3">
    <source>
        <dbReference type="EMBL" id="MCZ8514940.1"/>
    </source>
</evidence>
<keyword evidence="2" id="KW-0812">Transmembrane</keyword>
<sequence>MKKLAAPLIAAATIGVGLFIWKLFDDYEKTLINKTYNTAQVGLIANTASLSSALNRKVALLRGFAAYVENNEETGPSMPGTGSCSTGSSG</sequence>
<organism evidence="3 4">
    <name type="scientific">Paenibacillus gyeongsangnamensis</name>
    <dbReference type="NCBI Taxonomy" id="3388067"/>
    <lineage>
        <taxon>Bacteria</taxon>
        <taxon>Bacillati</taxon>
        <taxon>Bacillota</taxon>
        <taxon>Bacilli</taxon>
        <taxon>Bacillales</taxon>
        <taxon>Paenibacillaceae</taxon>
        <taxon>Paenibacillus</taxon>
    </lineage>
</organism>
<dbReference type="RefSeq" id="WP_269883467.1">
    <property type="nucleotide sequence ID" value="NZ_JAQAGZ010000014.1"/>
</dbReference>
<feature type="transmembrane region" description="Helical" evidence="2">
    <location>
        <begin position="6"/>
        <end position="24"/>
    </location>
</feature>
<accession>A0ABT4QDL6</accession>
<feature type="compositionally biased region" description="Low complexity" evidence="1">
    <location>
        <begin position="74"/>
        <end position="90"/>
    </location>
</feature>
<name>A0ABT4QDL6_9BACL</name>
<protein>
    <recommendedName>
        <fullName evidence="5">Chemotaxis methyl-accepting receptor HlyB-like 4HB MCP domain-containing protein</fullName>
    </recommendedName>
</protein>
<evidence type="ECO:0000256" key="2">
    <source>
        <dbReference type="SAM" id="Phobius"/>
    </source>
</evidence>
<dbReference type="Proteomes" id="UP001527882">
    <property type="component" value="Unassembled WGS sequence"/>
</dbReference>